<dbReference type="Gene3D" id="3.30.70.270">
    <property type="match status" value="1"/>
</dbReference>
<dbReference type="EC" id="2.7.7.49" evidence="1"/>
<evidence type="ECO:0000256" key="2">
    <source>
        <dbReference type="ARBA" id="ARBA00023268"/>
    </source>
</evidence>
<dbReference type="EMBL" id="JBEUOH010000001">
    <property type="protein sequence ID" value="KAL0902832.1"/>
    <property type="molecule type" value="Genomic_DNA"/>
</dbReference>
<dbReference type="Pfam" id="PF17919">
    <property type="entry name" value="RT_RNaseH_2"/>
    <property type="match status" value="1"/>
</dbReference>
<protein>
    <recommendedName>
        <fullName evidence="1">RNA-directed DNA polymerase</fullName>
        <ecNumber evidence="1">2.7.7.49</ecNumber>
    </recommendedName>
</protein>
<dbReference type="InterPro" id="IPR012337">
    <property type="entry name" value="RNaseH-like_sf"/>
</dbReference>
<reference evidence="5 6" key="1">
    <citation type="submission" date="2024-06" db="EMBL/GenBank/DDBJ databases">
        <title>A chromosome-level genome assembly of beet webworm, Loxostege sticticalis.</title>
        <authorList>
            <person name="Zhang Y."/>
        </authorList>
    </citation>
    <scope>NUCLEOTIDE SEQUENCE [LARGE SCALE GENOMIC DNA]</scope>
    <source>
        <strain evidence="5">AQ026</strain>
        <tissue evidence="5">Whole body</tissue>
    </source>
</reference>
<feature type="region of interest" description="Disordered" evidence="3">
    <location>
        <begin position="597"/>
        <end position="694"/>
    </location>
</feature>
<keyword evidence="6" id="KW-1185">Reference proteome</keyword>
<feature type="domain" description="Integrase catalytic" evidence="4">
    <location>
        <begin position="317"/>
        <end position="472"/>
    </location>
</feature>
<evidence type="ECO:0000256" key="1">
    <source>
        <dbReference type="ARBA" id="ARBA00012493"/>
    </source>
</evidence>
<evidence type="ECO:0000256" key="3">
    <source>
        <dbReference type="SAM" id="MobiDB-lite"/>
    </source>
</evidence>
<feature type="compositionally biased region" description="Acidic residues" evidence="3">
    <location>
        <begin position="656"/>
        <end position="672"/>
    </location>
</feature>
<dbReference type="PANTHER" id="PTHR37984">
    <property type="entry name" value="PROTEIN CBG26694"/>
    <property type="match status" value="1"/>
</dbReference>
<evidence type="ECO:0000259" key="4">
    <source>
        <dbReference type="PROSITE" id="PS50994"/>
    </source>
</evidence>
<dbReference type="PROSITE" id="PS50994">
    <property type="entry name" value="INTEGRASE"/>
    <property type="match status" value="1"/>
</dbReference>
<dbReference type="Pfam" id="PF00665">
    <property type="entry name" value="rve"/>
    <property type="match status" value="1"/>
</dbReference>
<evidence type="ECO:0000313" key="6">
    <source>
        <dbReference type="Proteomes" id="UP001549920"/>
    </source>
</evidence>
<dbReference type="SUPFAM" id="SSF53098">
    <property type="entry name" value="Ribonuclease H-like"/>
    <property type="match status" value="1"/>
</dbReference>
<accession>A0ABR3IP39</accession>
<dbReference type="Proteomes" id="UP001549920">
    <property type="component" value="Unassembled WGS sequence"/>
</dbReference>
<name>A0ABR3IP39_LOXSC</name>
<proteinExistence type="predicted"/>
<dbReference type="InterPro" id="IPR036397">
    <property type="entry name" value="RNaseH_sf"/>
</dbReference>
<dbReference type="InterPro" id="IPR001584">
    <property type="entry name" value="Integrase_cat-core"/>
</dbReference>
<dbReference type="InterPro" id="IPR043128">
    <property type="entry name" value="Rev_trsase/Diguanyl_cyclase"/>
</dbReference>
<gene>
    <name evidence="5" type="ORF">ABMA27_000614</name>
</gene>
<dbReference type="InterPro" id="IPR041588">
    <property type="entry name" value="Integrase_H2C2"/>
</dbReference>
<feature type="compositionally biased region" description="Polar residues" evidence="3">
    <location>
        <begin position="627"/>
        <end position="642"/>
    </location>
</feature>
<dbReference type="CDD" id="cd09274">
    <property type="entry name" value="RNase_HI_RT_Ty3"/>
    <property type="match status" value="1"/>
</dbReference>
<organism evidence="5 6">
    <name type="scientific">Loxostege sticticalis</name>
    <name type="common">Beet webworm moth</name>
    <dbReference type="NCBI Taxonomy" id="481309"/>
    <lineage>
        <taxon>Eukaryota</taxon>
        <taxon>Metazoa</taxon>
        <taxon>Ecdysozoa</taxon>
        <taxon>Arthropoda</taxon>
        <taxon>Hexapoda</taxon>
        <taxon>Insecta</taxon>
        <taxon>Pterygota</taxon>
        <taxon>Neoptera</taxon>
        <taxon>Endopterygota</taxon>
        <taxon>Lepidoptera</taxon>
        <taxon>Glossata</taxon>
        <taxon>Ditrysia</taxon>
        <taxon>Pyraloidea</taxon>
        <taxon>Crambidae</taxon>
        <taxon>Pyraustinae</taxon>
        <taxon>Loxostege</taxon>
    </lineage>
</organism>
<keyword evidence="2" id="KW-0511">Multifunctional enzyme</keyword>
<dbReference type="Pfam" id="PF17921">
    <property type="entry name" value="Integrase_H2C2"/>
    <property type="match status" value="1"/>
</dbReference>
<dbReference type="Gene3D" id="3.10.20.370">
    <property type="match status" value="1"/>
</dbReference>
<dbReference type="PANTHER" id="PTHR37984:SF5">
    <property type="entry name" value="PROTEIN NYNRIN-LIKE"/>
    <property type="match status" value="1"/>
</dbReference>
<feature type="compositionally biased region" description="Basic and acidic residues" evidence="3">
    <location>
        <begin position="676"/>
        <end position="694"/>
    </location>
</feature>
<evidence type="ECO:0000313" key="5">
    <source>
        <dbReference type="EMBL" id="KAL0902832.1"/>
    </source>
</evidence>
<dbReference type="Gene3D" id="1.10.340.70">
    <property type="match status" value="1"/>
</dbReference>
<dbReference type="InterPro" id="IPR043502">
    <property type="entry name" value="DNA/RNA_pol_sf"/>
</dbReference>
<sequence length="694" mass="78311">MSPLYELLKKGCKWCWTKKEDEAFKSIKRYLASDEVLTHFDLNAKIILTVDASPSGLGAILSQIDKDGFEKPISYASRTLNNAERRYSQIQKEATAIIFGVRRFHQYLYGRSVPFILRTDHKPLLSIFGPYKGIPEVSANRLQRYALFLSAYNYTIEYIKSAENTARGLGEGDVCDRAAYVCFVVEGALPLTVCELRNVISNDRLLSSVVNYILKGWPRTVSDGNLKPYHSCRLELSVENGCIMRGHKVVIPESLRERVLSELHSSHMGIVKTKAEARARFWFPGIDAALERLVGSCTQCAQLRASPPRARMSPWKFPPRPFYRVHLDFLGPLNGRMYLIVVDAYTKWVEVYDMNTIVSSVVIEKIYDFMSRFGLVHTIVTDNGTSFCSQEFSNFCSLNGISHMTSPPYHPASNGQAESYVKIVKRGIKSSLQTSSNLKQSKLKLYKYLFDYRNSVHTTTGTSPAQLVFGRQLRSRLDLLNPSQPSHSPSSTSLAEYVQSKQCLQTEAHGGKETSFLPNQLVLYKKYSDNKKFTWAKGVIIKILGKMIYLIQDCLTSECVRKHKDQMLVFKGSLNNNIPGEKVLDTRHDSVFDDITISRPPIAPSSTQTNEKSVPAEGGEMRDDMSPSASDITTQGHTSSWCGVTMTRGVRRPPSEDDDEFFDLEATADEGSAESRSIEPNKRNRPPVDYKRFF</sequence>
<dbReference type="InterPro" id="IPR041577">
    <property type="entry name" value="RT_RNaseH_2"/>
</dbReference>
<comment type="caution">
    <text evidence="5">The sequence shown here is derived from an EMBL/GenBank/DDBJ whole genome shotgun (WGS) entry which is preliminary data.</text>
</comment>
<dbReference type="InterPro" id="IPR050951">
    <property type="entry name" value="Retrovirus_Pol_polyprotein"/>
</dbReference>
<dbReference type="Gene3D" id="3.30.420.10">
    <property type="entry name" value="Ribonuclease H-like superfamily/Ribonuclease H"/>
    <property type="match status" value="1"/>
</dbReference>
<dbReference type="SUPFAM" id="SSF56672">
    <property type="entry name" value="DNA/RNA polymerases"/>
    <property type="match status" value="1"/>
</dbReference>